<organism evidence="1 2">
    <name type="scientific">Kitasatospora cinereorecta</name>
    <dbReference type="NCBI Taxonomy" id="285560"/>
    <lineage>
        <taxon>Bacteria</taxon>
        <taxon>Bacillati</taxon>
        <taxon>Actinomycetota</taxon>
        <taxon>Actinomycetes</taxon>
        <taxon>Kitasatosporales</taxon>
        <taxon>Streptomycetaceae</taxon>
        <taxon>Kitasatospora</taxon>
    </lineage>
</organism>
<name>A0ABW0VKC6_9ACTN</name>
<dbReference type="RefSeq" id="WP_346148426.1">
    <property type="nucleotide sequence ID" value="NZ_BAAAUA010000049.1"/>
</dbReference>
<dbReference type="Proteomes" id="UP001596066">
    <property type="component" value="Unassembled WGS sequence"/>
</dbReference>
<keyword evidence="2" id="KW-1185">Reference proteome</keyword>
<sequence>MHYRCFSCKFFTTDFTQLPELRQLRDSKAEQLVRLEAAYGSLLVPGPLSRANTELLRQELVQIDELISKCETDLGSLTEEDKATVEAWLHSRDRFLTVIPVAAVLAGRQQLAQPTVDPILLTGEAR</sequence>
<accession>A0ABW0VKC6</accession>
<reference evidence="2" key="1">
    <citation type="journal article" date="2019" name="Int. J. Syst. Evol. Microbiol.">
        <title>The Global Catalogue of Microorganisms (GCM) 10K type strain sequencing project: providing services to taxonomists for standard genome sequencing and annotation.</title>
        <authorList>
            <consortium name="The Broad Institute Genomics Platform"/>
            <consortium name="The Broad Institute Genome Sequencing Center for Infectious Disease"/>
            <person name="Wu L."/>
            <person name="Ma J."/>
        </authorList>
    </citation>
    <scope>NUCLEOTIDE SEQUENCE [LARGE SCALE GENOMIC DNA]</scope>
    <source>
        <strain evidence="2">CGMCC 4.1622</strain>
    </source>
</reference>
<comment type="caution">
    <text evidence="1">The sequence shown here is derived from an EMBL/GenBank/DDBJ whole genome shotgun (WGS) entry which is preliminary data.</text>
</comment>
<gene>
    <name evidence="1" type="ORF">ACFPZF_28855</name>
</gene>
<evidence type="ECO:0000313" key="1">
    <source>
        <dbReference type="EMBL" id="MFC5645347.1"/>
    </source>
</evidence>
<evidence type="ECO:0000313" key="2">
    <source>
        <dbReference type="Proteomes" id="UP001596066"/>
    </source>
</evidence>
<dbReference type="EMBL" id="JBHSOC010000068">
    <property type="protein sequence ID" value="MFC5645347.1"/>
    <property type="molecule type" value="Genomic_DNA"/>
</dbReference>
<protein>
    <submittedName>
        <fullName evidence="1">Uncharacterized protein</fullName>
    </submittedName>
</protein>
<proteinExistence type="predicted"/>